<gene>
    <name evidence="6" type="ORF">FRY97_09450</name>
</gene>
<dbReference type="Pfam" id="PF13545">
    <property type="entry name" value="HTH_Crp_2"/>
    <property type="match status" value="1"/>
</dbReference>
<protein>
    <submittedName>
        <fullName evidence="6">Crp/Fnr family transcriptional regulator</fullName>
    </submittedName>
</protein>
<dbReference type="InterPro" id="IPR036390">
    <property type="entry name" value="WH_DNA-bd_sf"/>
</dbReference>
<dbReference type="AlphaFoldDB" id="A0A5C6RM27"/>
<dbReference type="Pfam" id="PF00027">
    <property type="entry name" value="cNMP_binding"/>
    <property type="match status" value="1"/>
</dbReference>
<dbReference type="InterPro" id="IPR050397">
    <property type="entry name" value="Env_Response_Regulators"/>
</dbReference>
<name>A0A5C6RM27_9BACT</name>
<dbReference type="InterPro" id="IPR014710">
    <property type="entry name" value="RmlC-like_jellyroll"/>
</dbReference>
<dbReference type="PROSITE" id="PS51063">
    <property type="entry name" value="HTH_CRP_2"/>
    <property type="match status" value="1"/>
</dbReference>
<keyword evidence="3" id="KW-0804">Transcription</keyword>
<evidence type="ECO:0000313" key="6">
    <source>
        <dbReference type="EMBL" id="TXB63386.1"/>
    </source>
</evidence>
<dbReference type="RefSeq" id="WP_147167204.1">
    <property type="nucleotide sequence ID" value="NZ_VOOR01000016.1"/>
</dbReference>
<evidence type="ECO:0000256" key="1">
    <source>
        <dbReference type="ARBA" id="ARBA00023015"/>
    </source>
</evidence>
<dbReference type="CDD" id="cd00092">
    <property type="entry name" value="HTH_CRP"/>
    <property type="match status" value="1"/>
</dbReference>
<keyword evidence="2" id="KW-0238">DNA-binding</keyword>
<dbReference type="PRINTS" id="PR00034">
    <property type="entry name" value="HTHCRP"/>
</dbReference>
<evidence type="ECO:0000256" key="3">
    <source>
        <dbReference type="ARBA" id="ARBA00023163"/>
    </source>
</evidence>
<keyword evidence="7" id="KW-1185">Reference proteome</keyword>
<dbReference type="GO" id="GO:0003677">
    <property type="term" value="F:DNA binding"/>
    <property type="evidence" value="ECO:0007669"/>
    <property type="project" value="UniProtKB-KW"/>
</dbReference>
<dbReference type="InterPro" id="IPR018490">
    <property type="entry name" value="cNMP-bd_dom_sf"/>
</dbReference>
<feature type="domain" description="HTH crp-type" evidence="5">
    <location>
        <begin position="148"/>
        <end position="212"/>
    </location>
</feature>
<dbReference type="PROSITE" id="PS50042">
    <property type="entry name" value="CNMP_BINDING_3"/>
    <property type="match status" value="1"/>
</dbReference>
<dbReference type="PANTHER" id="PTHR24567:SF26">
    <property type="entry name" value="REGULATORY PROTEIN YEIL"/>
    <property type="match status" value="1"/>
</dbReference>
<sequence>MVSADKSAWVRRCLKALPAELQEHLLREGRLAELPAGATLLQVGQYVRAVPVVLSGRVKVYLTMDDRRLLLYYIRPEESCVMSFSAVLEGKPSQIVAEAEEDTALLLISSDDIPQLLRDYPVLNLLFFRQYQQRYAGLVDNIGQVLFHRLDERLLSYLQERCRLTGHRIVEVTHRELAEDLGTVREVITRTLKKLEAEGLVRSLGDGALEVC</sequence>
<dbReference type="SMART" id="SM00100">
    <property type="entry name" value="cNMP"/>
    <property type="match status" value="1"/>
</dbReference>
<dbReference type="GO" id="GO:0003700">
    <property type="term" value="F:DNA-binding transcription factor activity"/>
    <property type="evidence" value="ECO:0007669"/>
    <property type="project" value="TreeGrafter"/>
</dbReference>
<proteinExistence type="predicted"/>
<dbReference type="EMBL" id="VOOR01000016">
    <property type="protein sequence ID" value="TXB63386.1"/>
    <property type="molecule type" value="Genomic_DNA"/>
</dbReference>
<evidence type="ECO:0000313" key="7">
    <source>
        <dbReference type="Proteomes" id="UP000321580"/>
    </source>
</evidence>
<dbReference type="Gene3D" id="1.10.10.10">
    <property type="entry name" value="Winged helix-like DNA-binding domain superfamily/Winged helix DNA-binding domain"/>
    <property type="match status" value="1"/>
</dbReference>
<organism evidence="6 7">
    <name type="scientific">Phaeodactylibacter luteus</name>
    <dbReference type="NCBI Taxonomy" id="1564516"/>
    <lineage>
        <taxon>Bacteria</taxon>
        <taxon>Pseudomonadati</taxon>
        <taxon>Bacteroidota</taxon>
        <taxon>Saprospiria</taxon>
        <taxon>Saprospirales</taxon>
        <taxon>Haliscomenobacteraceae</taxon>
        <taxon>Phaeodactylibacter</taxon>
    </lineage>
</organism>
<evidence type="ECO:0000259" key="5">
    <source>
        <dbReference type="PROSITE" id="PS51063"/>
    </source>
</evidence>
<dbReference type="Proteomes" id="UP000321580">
    <property type="component" value="Unassembled WGS sequence"/>
</dbReference>
<reference evidence="6 7" key="1">
    <citation type="submission" date="2019-08" db="EMBL/GenBank/DDBJ databases">
        <title>Genome of Phaeodactylibacter luteus.</title>
        <authorList>
            <person name="Bowman J.P."/>
        </authorList>
    </citation>
    <scope>NUCLEOTIDE SEQUENCE [LARGE SCALE GENOMIC DNA]</scope>
    <source>
        <strain evidence="6 7">KCTC 42180</strain>
    </source>
</reference>
<evidence type="ECO:0000256" key="2">
    <source>
        <dbReference type="ARBA" id="ARBA00023125"/>
    </source>
</evidence>
<dbReference type="PANTHER" id="PTHR24567">
    <property type="entry name" value="CRP FAMILY TRANSCRIPTIONAL REGULATORY PROTEIN"/>
    <property type="match status" value="1"/>
</dbReference>
<dbReference type="InterPro" id="IPR036388">
    <property type="entry name" value="WH-like_DNA-bd_sf"/>
</dbReference>
<dbReference type="SUPFAM" id="SSF46785">
    <property type="entry name" value="Winged helix' DNA-binding domain"/>
    <property type="match status" value="1"/>
</dbReference>
<dbReference type="GO" id="GO:0005829">
    <property type="term" value="C:cytosol"/>
    <property type="evidence" value="ECO:0007669"/>
    <property type="project" value="TreeGrafter"/>
</dbReference>
<evidence type="ECO:0000259" key="4">
    <source>
        <dbReference type="PROSITE" id="PS50042"/>
    </source>
</evidence>
<dbReference type="OrthoDB" id="9776746at2"/>
<dbReference type="InterPro" id="IPR000595">
    <property type="entry name" value="cNMP-bd_dom"/>
</dbReference>
<feature type="domain" description="Cyclic nucleotide-binding" evidence="4">
    <location>
        <begin position="13"/>
        <end position="134"/>
    </location>
</feature>
<dbReference type="Gene3D" id="2.60.120.10">
    <property type="entry name" value="Jelly Rolls"/>
    <property type="match status" value="1"/>
</dbReference>
<dbReference type="InterPro" id="IPR012318">
    <property type="entry name" value="HTH_CRP"/>
</dbReference>
<dbReference type="SUPFAM" id="SSF51206">
    <property type="entry name" value="cAMP-binding domain-like"/>
    <property type="match status" value="1"/>
</dbReference>
<accession>A0A5C6RM27</accession>
<comment type="caution">
    <text evidence="6">The sequence shown here is derived from an EMBL/GenBank/DDBJ whole genome shotgun (WGS) entry which is preliminary data.</text>
</comment>
<keyword evidence="1" id="KW-0805">Transcription regulation</keyword>
<dbReference type="CDD" id="cd00038">
    <property type="entry name" value="CAP_ED"/>
    <property type="match status" value="1"/>
</dbReference>